<name>A0A3S2UGV2_9BACI</name>
<proteinExistence type="predicted"/>
<dbReference type="RefSeq" id="WP_127737513.1">
    <property type="nucleotide sequence ID" value="NZ_RZTZ01000002.1"/>
</dbReference>
<reference evidence="1 2" key="1">
    <citation type="submission" date="2019-01" db="EMBL/GenBank/DDBJ databases">
        <title>Bacillus sp. M5HDSG1-1, whole genome shotgun sequence.</title>
        <authorList>
            <person name="Tuo L."/>
        </authorList>
    </citation>
    <scope>NUCLEOTIDE SEQUENCE [LARGE SCALE GENOMIC DNA]</scope>
    <source>
        <strain evidence="1 2">M5HDSG1-1</strain>
    </source>
</reference>
<accession>A0A3S2UGV2</accession>
<dbReference type="SUPFAM" id="SSF53098">
    <property type="entry name" value="Ribonuclease H-like"/>
    <property type="match status" value="1"/>
</dbReference>
<protein>
    <submittedName>
        <fullName evidence="1">Uncharacterized protein</fullName>
    </submittedName>
</protein>
<gene>
    <name evidence="1" type="ORF">EM808_07240</name>
</gene>
<dbReference type="InterPro" id="IPR012337">
    <property type="entry name" value="RNaseH-like_sf"/>
</dbReference>
<dbReference type="Gene3D" id="3.30.420.10">
    <property type="entry name" value="Ribonuclease H-like superfamily/Ribonuclease H"/>
    <property type="match status" value="1"/>
</dbReference>
<dbReference type="Proteomes" id="UP000288024">
    <property type="component" value="Unassembled WGS sequence"/>
</dbReference>
<dbReference type="InterPro" id="IPR036397">
    <property type="entry name" value="RNaseH_sf"/>
</dbReference>
<evidence type="ECO:0000313" key="2">
    <source>
        <dbReference type="Proteomes" id="UP000288024"/>
    </source>
</evidence>
<sequence length="235" mass="28138">MFISYTDASIKNKKAYLGFVVIFEDSSVIRRRIVVDESNNNIAEYLAICELISFLEYYNLKKGLIVFDSDSVKHQMKKNRKKIFNNILINIEDSIRELQLRTQVIPRKLNVAHKLSYQEKFRPSAIISEINRSYYDKVPNYPEYYMQLSVLSEYRQIYNKRLASFHVAQMSLNKKIWLADLVEDLNDIKIFAIHDRRIKVVKDTVVKIWKVNYVQISNHWRVIRRRKKLKKLIEK</sequence>
<dbReference type="EMBL" id="RZTZ01000002">
    <property type="protein sequence ID" value="RVT65294.1"/>
    <property type="molecule type" value="Genomic_DNA"/>
</dbReference>
<organism evidence="1 2">
    <name type="scientific">Niallia taxi</name>
    <dbReference type="NCBI Taxonomy" id="2499688"/>
    <lineage>
        <taxon>Bacteria</taxon>
        <taxon>Bacillati</taxon>
        <taxon>Bacillota</taxon>
        <taxon>Bacilli</taxon>
        <taxon>Bacillales</taxon>
        <taxon>Bacillaceae</taxon>
        <taxon>Niallia</taxon>
    </lineage>
</organism>
<comment type="caution">
    <text evidence="1">The sequence shown here is derived from an EMBL/GenBank/DDBJ whole genome shotgun (WGS) entry which is preliminary data.</text>
</comment>
<dbReference type="AlphaFoldDB" id="A0A3S2UGV2"/>
<evidence type="ECO:0000313" key="1">
    <source>
        <dbReference type="EMBL" id="RVT65294.1"/>
    </source>
</evidence>
<dbReference type="GO" id="GO:0003676">
    <property type="term" value="F:nucleic acid binding"/>
    <property type="evidence" value="ECO:0007669"/>
    <property type="project" value="InterPro"/>
</dbReference>
<keyword evidence="2" id="KW-1185">Reference proteome</keyword>